<keyword evidence="3" id="KW-1185">Reference proteome</keyword>
<dbReference type="Proteomes" id="UP000176037">
    <property type="component" value="Unassembled WGS sequence"/>
</dbReference>
<gene>
    <name evidence="2" type="ORF">BFC17_21940</name>
</gene>
<accession>A0A1E8FE52</accession>
<evidence type="ECO:0000313" key="2">
    <source>
        <dbReference type="EMBL" id="OFI34202.1"/>
    </source>
</evidence>
<name>A0A1E8FE52_9ALTE</name>
<organism evidence="2 3">
    <name type="scientific">Alteromonas lipolytica</name>
    <dbReference type="NCBI Taxonomy" id="1856405"/>
    <lineage>
        <taxon>Bacteria</taxon>
        <taxon>Pseudomonadati</taxon>
        <taxon>Pseudomonadota</taxon>
        <taxon>Gammaproteobacteria</taxon>
        <taxon>Alteromonadales</taxon>
        <taxon>Alteromonadaceae</taxon>
        <taxon>Alteromonas/Salinimonas group</taxon>
        <taxon>Alteromonas</taxon>
    </lineage>
</organism>
<protein>
    <submittedName>
        <fullName evidence="2">Uncharacterized protein</fullName>
    </submittedName>
</protein>
<proteinExistence type="predicted"/>
<dbReference type="AlphaFoldDB" id="A0A1E8FE52"/>
<dbReference type="EMBL" id="MJIC01000014">
    <property type="protein sequence ID" value="OFI34202.1"/>
    <property type="molecule type" value="Genomic_DNA"/>
</dbReference>
<evidence type="ECO:0000313" key="3">
    <source>
        <dbReference type="Proteomes" id="UP000176037"/>
    </source>
</evidence>
<keyword evidence="1" id="KW-0175">Coiled coil</keyword>
<reference evidence="2 3" key="1">
    <citation type="submission" date="2016-09" db="EMBL/GenBank/DDBJ databases">
        <title>Alteromonas lipolytica, a new species isolated from sea water.</title>
        <authorList>
            <person name="Wu Y.-H."/>
            <person name="Cheng H."/>
            <person name="Xu X.-W."/>
        </authorList>
    </citation>
    <scope>NUCLEOTIDE SEQUENCE [LARGE SCALE GENOMIC DNA]</scope>
    <source>
        <strain evidence="2 3">JW12</strain>
    </source>
</reference>
<feature type="coiled-coil region" evidence="1">
    <location>
        <begin position="182"/>
        <end position="216"/>
    </location>
</feature>
<comment type="caution">
    <text evidence="2">The sequence shown here is derived from an EMBL/GenBank/DDBJ whole genome shotgun (WGS) entry which is preliminary data.</text>
</comment>
<evidence type="ECO:0000256" key="1">
    <source>
        <dbReference type="SAM" id="Coils"/>
    </source>
</evidence>
<sequence length="351" mass="40933">MSSYKKSTKISVSDLKRDMPFLDETFVIASAVRTWAEFENLDILENMVFPKVERQKIKDKMRAIVRTYLPSLRGKAIMSPDYRNLQRLLDEEDKKLGEVKSIYAHVYPRSPKVILQYIKEKAPIIPAFFNQLPHSEQVQFKVICNNELIDYSPEAAPQGQSELQTRLKPYFGSQSFTVDEIKLQVKRSIVKAESAVRNAQENSQKQREKKASYKIRKLTQALSILERISRNTIIYGKKLKGVKSYIIVNGKTFPWPKYLLGNFKFQNRYVDGFNQSLLYLHSIVLPNTEEIPVLAIDNTFLFCEDATHYFDIKKVLSPHEFNKFRAFSHYEISLSPEYPVRNSIAFPYSYR</sequence>